<gene>
    <name evidence="2" type="ORF">HYH02_003739</name>
</gene>
<protein>
    <recommendedName>
        <fullName evidence="4">BACK domain-containing protein</fullName>
    </recommendedName>
</protein>
<keyword evidence="3" id="KW-1185">Reference proteome</keyword>
<dbReference type="EMBL" id="JAEHOD010000007">
    <property type="protein sequence ID" value="KAG2451966.1"/>
    <property type="molecule type" value="Genomic_DNA"/>
</dbReference>
<proteinExistence type="predicted"/>
<feature type="compositionally biased region" description="Low complexity" evidence="1">
    <location>
        <begin position="14"/>
        <end position="24"/>
    </location>
</feature>
<dbReference type="InterPro" id="IPR051481">
    <property type="entry name" value="BTB-POZ/Galectin-3-binding"/>
</dbReference>
<feature type="compositionally biased region" description="Low complexity" evidence="1">
    <location>
        <begin position="367"/>
        <end position="388"/>
    </location>
</feature>
<dbReference type="AlphaFoldDB" id="A0A835WSD5"/>
<feature type="region of interest" description="Disordered" evidence="1">
    <location>
        <begin position="58"/>
        <end position="86"/>
    </location>
</feature>
<dbReference type="PANTHER" id="PTHR24410:SF23">
    <property type="entry name" value="BTB DOMAIN-CONTAINING PROTEIN-RELATED"/>
    <property type="match status" value="1"/>
</dbReference>
<reference evidence="2" key="1">
    <citation type="journal article" date="2020" name="bioRxiv">
        <title>Comparative genomics of Chlamydomonas.</title>
        <authorList>
            <person name="Craig R.J."/>
            <person name="Hasan A.R."/>
            <person name="Ness R.W."/>
            <person name="Keightley P.D."/>
        </authorList>
    </citation>
    <scope>NUCLEOTIDE SEQUENCE</scope>
    <source>
        <strain evidence="2">CCAP 11/173</strain>
    </source>
</reference>
<accession>A0A835WSD5</accession>
<name>A0A835WSD5_9CHLO</name>
<organism evidence="2 3">
    <name type="scientific">Chlamydomonas schloesseri</name>
    <dbReference type="NCBI Taxonomy" id="2026947"/>
    <lineage>
        <taxon>Eukaryota</taxon>
        <taxon>Viridiplantae</taxon>
        <taxon>Chlorophyta</taxon>
        <taxon>core chlorophytes</taxon>
        <taxon>Chlorophyceae</taxon>
        <taxon>CS clade</taxon>
        <taxon>Chlamydomonadales</taxon>
        <taxon>Chlamydomonadaceae</taxon>
        <taxon>Chlamydomonas</taxon>
    </lineage>
</organism>
<sequence length="574" mass="60454">MHEPNGAGGGPGSGCSAAASGAEADPCSKKRKFAVMSGELKSAELGAGASDACVAEAAPAEATAADDHPHAQTPQVQTPQFQTPQLPSWQRRELRVPLGGEEELPAARAAVKFAYTGQIDAGSIREALQVRRQAAYLQMKGCVEACLAVVRDKLGAGGKGKKPTRASDANEEPAFTALLTEAKRQLVAHFGDALAVLNQKELYEQMRELPAEGLEALLESDDFGTDSESSVVLMLAEWMDANYNNTDVATRRRLCGLLRLVQCSRAYSCFILPELADGRYRIMNSDWLDLSQKELSCLNTYITAGAAERRLSGLTAMPEVRLAVLSSDGKEKWTGGLDTTSFTTFRAGRGFSSCLKLRNGGPKEQRVQQGLGDQGQQPQEQQPQPASGSDGGASGGSSGTAVSTVADQWAGYFREGKLTGTVTPGASLQLTDVTLETDCATIYSYQQWQAPARPAAMSLVSLGAETSNANLRSVQVISSTPSSMLLDRMEAMGLMANNTVFTDTSGATRPRAAPPWRHALPRAAERHPVRHHEHGATRATAAISGPVATSAPAPAVGSPAPCGSTAAATGRPSP</sequence>
<feature type="compositionally biased region" description="Low complexity" evidence="1">
    <location>
        <begin position="71"/>
        <end position="85"/>
    </location>
</feature>
<evidence type="ECO:0008006" key="4">
    <source>
        <dbReference type="Google" id="ProtNLM"/>
    </source>
</evidence>
<feature type="compositionally biased region" description="Gly residues" evidence="1">
    <location>
        <begin position="389"/>
        <end position="398"/>
    </location>
</feature>
<feature type="compositionally biased region" description="Low complexity" evidence="1">
    <location>
        <begin position="544"/>
        <end position="561"/>
    </location>
</feature>
<feature type="compositionally biased region" description="Gly residues" evidence="1">
    <location>
        <begin position="1"/>
        <end position="13"/>
    </location>
</feature>
<feature type="region of interest" description="Disordered" evidence="1">
    <location>
        <begin position="525"/>
        <end position="574"/>
    </location>
</feature>
<dbReference type="Proteomes" id="UP000613740">
    <property type="component" value="Unassembled WGS sequence"/>
</dbReference>
<dbReference type="PANTHER" id="PTHR24410">
    <property type="entry name" value="HL07962P-RELATED"/>
    <property type="match status" value="1"/>
</dbReference>
<evidence type="ECO:0000313" key="3">
    <source>
        <dbReference type="Proteomes" id="UP000613740"/>
    </source>
</evidence>
<comment type="caution">
    <text evidence="2">The sequence shown here is derived from an EMBL/GenBank/DDBJ whole genome shotgun (WGS) entry which is preliminary data.</text>
</comment>
<evidence type="ECO:0000256" key="1">
    <source>
        <dbReference type="SAM" id="MobiDB-lite"/>
    </source>
</evidence>
<evidence type="ECO:0000313" key="2">
    <source>
        <dbReference type="EMBL" id="KAG2451966.1"/>
    </source>
</evidence>
<feature type="region of interest" description="Disordered" evidence="1">
    <location>
        <begin position="356"/>
        <end position="401"/>
    </location>
</feature>
<dbReference type="OrthoDB" id="546755at2759"/>
<feature type="region of interest" description="Disordered" evidence="1">
    <location>
        <begin position="1"/>
        <end position="29"/>
    </location>
</feature>